<evidence type="ECO:0000313" key="2">
    <source>
        <dbReference type="Proteomes" id="UP000000788"/>
    </source>
</evidence>
<reference evidence="1 2" key="1">
    <citation type="journal article" date="2007" name="PLoS Genet.">
        <title>Patterns and implications of gene gain and loss in the evolution of Prochlorococcus.</title>
        <authorList>
            <person name="Kettler G.C."/>
            <person name="Martiny A.C."/>
            <person name="Huang K."/>
            <person name="Zucker J."/>
            <person name="Coleman M.L."/>
            <person name="Rodrigue S."/>
            <person name="Chen F."/>
            <person name="Lapidus A."/>
            <person name="Ferriera S."/>
            <person name="Johnson J."/>
            <person name="Steglich C."/>
            <person name="Church G.M."/>
            <person name="Richardson P."/>
            <person name="Chisholm S.W."/>
        </authorList>
    </citation>
    <scope>NUCLEOTIDE SEQUENCE [LARGE SCALE GENOMIC DNA]</scope>
    <source>
        <strain evidence="2">MIT 9211</strain>
    </source>
</reference>
<keyword evidence="2" id="KW-1185">Reference proteome</keyword>
<organism evidence="1 2">
    <name type="scientific">Prochlorococcus marinus (strain MIT 9211)</name>
    <dbReference type="NCBI Taxonomy" id="93059"/>
    <lineage>
        <taxon>Bacteria</taxon>
        <taxon>Bacillati</taxon>
        <taxon>Cyanobacteriota</taxon>
        <taxon>Cyanophyceae</taxon>
        <taxon>Synechococcales</taxon>
        <taxon>Prochlorococcaceae</taxon>
        <taxon>Prochlorococcus</taxon>
    </lineage>
</organism>
<dbReference type="eggNOG" id="ENOG5030NS0">
    <property type="taxonomic scope" value="Bacteria"/>
</dbReference>
<dbReference type="OrthoDB" id="542185at2"/>
<dbReference type="Proteomes" id="UP000000788">
    <property type="component" value="Chromosome"/>
</dbReference>
<name>A9BA39_PROM4</name>
<sequence>MTTTAQKTFEIMDKGTHDAIIDQLRACHTTEEIVEFERWFNSTVKEFRLYSVIAELLRNRSISRATASKWFEALIKHRDDKIEHLSIG</sequence>
<accession>A9BA39</accession>
<dbReference type="AlphaFoldDB" id="A9BA39"/>
<dbReference type="KEGG" id="pmj:P9211_07701"/>
<proteinExistence type="predicted"/>
<evidence type="ECO:0000313" key="1">
    <source>
        <dbReference type="EMBL" id="ABX08701.1"/>
    </source>
</evidence>
<gene>
    <name evidence="1" type="ordered locus">P9211_07701</name>
</gene>
<dbReference type="STRING" id="93059.P9211_07701"/>
<dbReference type="RefSeq" id="WP_012195323.1">
    <property type="nucleotide sequence ID" value="NC_009976.1"/>
</dbReference>
<protein>
    <submittedName>
        <fullName evidence="1">RNA recognition motif protein-like protein</fullName>
    </submittedName>
</protein>
<dbReference type="HOGENOM" id="CLU_189948_0_0_3"/>
<dbReference type="EMBL" id="CP000878">
    <property type="protein sequence ID" value="ABX08701.1"/>
    <property type="molecule type" value="Genomic_DNA"/>
</dbReference>